<feature type="domain" description="Putative integrase N-terminal" evidence="2">
    <location>
        <begin position="131"/>
        <end position="218"/>
    </location>
</feature>
<feature type="domain" description="Integrase catalytic" evidence="3">
    <location>
        <begin position="235"/>
        <end position="363"/>
    </location>
</feature>
<evidence type="ECO:0000259" key="2">
    <source>
        <dbReference type="Pfam" id="PF12834"/>
    </source>
</evidence>
<dbReference type="InterPro" id="IPR013762">
    <property type="entry name" value="Integrase-like_cat_sf"/>
</dbReference>
<name>A0A6S7CUI1_9BURK</name>
<dbReference type="InterPro" id="IPR011010">
    <property type="entry name" value="DNA_brk_join_enz"/>
</dbReference>
<dbReference type="InterPro" id="IPR024457">
    <property type="entry name" value="Putative_integrase_N"/>
</dbReference>
<evidence type="ECO:0000313" key="4">
    <source>
        <dbReference type="EMBL" id="CAB3862970.1"/>
    </source>
</evidence>
<dbReference type="Pfam" id="PF12835">
    <property type="entry name" value="Integrase_1"/>
    <property type="match status" value="1"/>
</dbReference>
<dbReference type="GO" id="GO:0006310">
    <property type="term" value="P:DNA recombination"/>
    <property type="evidence" value="ECO:0007669"/>
    <property type="project" value="UniProtKB-KW"/>
</dbReference>
<dbReference type="Gene3D" id="1.10.443.10">
    <property type="entry name" value="Intergrase catalytic core"/>
    <property type="match status" value="1"/>
</dbReference>
<protein>
    <recommendedName>
        <fullName evidence="6">Integrase</fullName>
    </recommendedName>
</protein>
<accession>A0A6S7CUI1</accession>
<dbReference type="SUPFAM" id="SSF56349">
    <property type="entry name" value="DNA breaking-rejoining enzymes"/>
    <property type="match status" value="1"/>
</dbReference>
<reference evidence="4 5" key="1">
    <citation type="submission" date="2020-04" db="EMBL/GenBank/DDBJ databases">
        <authorList>
            <person name="De Canck E."/>
        </authorList>
    </citation>
    <scope>NUCLEOTIDE SEQUENCE [LARGE SCALE GENOMIC DNA]</scope>
    <source>
        <strain evidence="4 5">LMG 3328</strain>
    </source>
</reference>
<dbReference type="InterPro" id="IPR024456">
    <property type="entry name" value="Integrase_catalytic_putative"/>
</dbReference>
<dbReference type="GO" id="GO:0003677">
    <property type="term" value="F:DNA binding"/>
    <property type="evidence" value="ECO:0007669"/>
    <property type="project" value="InterPro"/>
</dbReference>
<proteinExistence type="predicted"/>
<dbReference type="Proteomes" id="UP000494122">
    <property type="component" value="Unassembled WGS sequence"/>
</dbReference>
<keyword evidence="1" id="KW-0233">DNA recombination</keyword>
<evidence type="ECO:0000259" key="3">
    <source>
        <dbReference type="Pfam" id="PF12835"/>
    </source>
</evidence>
<organism evidence="4 5">
    <name type="scientific">Achromobacter ruhlandii</name>
    <dbReference type="NCBI Taxonomy" id="72557"/>
    <lineage>
        <taxon>Bacteria</taxon>
        <taxon>Pseudomonadati</taxon>
        <taxon>Pseudomonadota</taxon>
        <taxon>Betaproteobacteria</taxon>
        <taxon>Burkholderiales</taxon>
        <taxon>Alcaligenaceae</taxon>
        <taxon>Achromobacter</taxon>
    </lineage>
</organism>
<dbReference type="EMBL" id="CADILE010000006">
    <property type="protein sequence ID" value="CAB3862970.1"/>
    <property type="molecule type" value="Genomic_DNA"/>
</dbReference>
<evidence type="ECO:0000256" key="1">
    <source>
        <dbReference type="ARBA" id="ARBA00023172"/>
    </source>
</evidence>
<gene>
    <name evidence="4" type="ORF">LMG3328_02378</name>
</gene>
<sequence>MAAASCVVNAAAKRALPTGGALFVCWNSPLPRRLAHCPLQQLPVRNVQDFGCFSHPTHYRRTRPRSHHFHLVVPPSELPAGSKTDASFEALVSPEHHALARTGSRLGELAPTLTTEFQDNAVRRFAWRRKMDDLTYTLRQLCQRNRDGSYTTQADRIRSLSLAARQLREAGFQQMKASSLKGKHAQALLERWQGEGLSSGTIKNRLSHLRWWAEKIGKSGILPADNTQLGVADRRYVTNISKAQELGTGLEQINDVHVRMGLQLQAAFGLRREEAIKFQPSYADRGDHISLKGSWTKGGRERTVPITTTEQRDVLQAAPHLASTGSLIPANKTYIQQRHVCDGQCKAAGLSHMHGLRHQYAQNRYETLTGWPAPAAGGPPVRTLSDTQRIQDTAARQIISQELGHERLQVTAVYLGR</sequence>
<evidence type="ECO:0000313" key="5">
    <source>
        <dbReference type="Proteomes" id="UP000494122"/>
    </source>
</evidence>
<evidence type="ECO:0008006" key="6">
    <source>
        <dbReference type="Google" id="ProtNLM"/>
    </source>
</evidence>
<dbReference type="Pfam" id="PF12834">
    <property type="entry name" value="Phage_int_SAM_2"/>
    <property type="match status" value="1"/>
</dbReference>
<dbReference type="GO" id="GO:0015074">
    <property type="term" value="P:DNA integration"/>
    <property type="evidence" value="ECO:0007669"/>
    <property type="project" value="InterPro"/>
</dbReference>
<dbReference type="AlphaFoldDB" id="A0A6S7CUI1"/>